<evidence type="ECO:0000313" key="2">
    <source>
        <dbReference type="EMBL" id="GIQ89947.1"/>
    </source>
</evidence>
<feature type="non-terminal residue" evidence="2">
    <location>
        <position position="180"/>
    </location>
</feature>
<evidence type="ECO:0000256" key="1">
    <source>
        <dbReference type="SAM" id="MobiDB-lite"/>
    </source>
</evidence>
<accession>A0A9K3D814</accession>
<feature type="non-terminal residue" evidence="2">
    <location>
        <position position="1"/>
    </location>
</feature>
<protein>
    <submittedName>
        <fullName evidence="2">Uncharacterized protein</fullName>
    </submittedName>
</protein>
<dbReference type="AlphaFoldDB" id="A0A9K3D814"/>
<gene>
    <name evidence="2" type="ORF">KIPB_012568</name>
</gene>
<keyword evidence="3" id="KW-1185">Reference proteome</keyword>
<feature type="region of interest" description="Disordered" evidence="1">
    <location>
        <begin position="85"/>
        <end position="104"/>
    </location>
</feature>
<name>A0A9K3D814_9EUKA</name>
<proteinExistence type="predicted"/>
<comment type="caution">
    <text evidence="2">The sequence shown here is derived from an EMBL/GenBank/DDBJ whole genome shotgun (WGS) entry which is preliminary data.</text>
</comment>
<organism evidence="2 3">
    <name type="scientific">Kipferlia bialata</name>
    <dbReference type="NCBI Taxonomy" id="797122"/>
    <lineage>
        <taxon>Eukaryota</taxon>
        <taxon>Metamonada</taxon>
        <taxon>Carpediemonas-like organisms</taxon>
        <taxon>Kipferlia</taxon>
    </lineage>
</organism>
<dbReference type="EMBL" id="BDIP01005603">
    <property type="protein sequence ID" value="GIQ89947.1"/>
    <property type="molecule type" value="Genomic_DNA"/>
</dbReference>
<reference evidence="2 3" key="1">
    <citation type="journal article" date="2018" name="PLoS ONE">
        <title>The draft genome of Kipferlia bialata reveals reductive genome evolution in fornicate parasites.</title>
        <authorList>
            <person name="Tanifuji G."/>
            <person name="Takabayashi S."/>
            <person name="Kume K."/>
            <person name="Takagi M."/>
            <person name="Nakayama T."/>
            <person name="Kamikawa R."/>
            <person name="Inagaki Y."/>
            <person name="Hashimoto T."/>
        </authorList>
    </citation>
    <scope>NUCLEOTIDE SEQUENCE [LARGE SCALE GENOMIC DNA]</scope>
    <source>
        <strain evidence="2">NY0173</strain>
    </source>
</reference>
<dbReference type="Proteomes" id="UP000265618">
    <property type="component" value="Unassembled WGS sequence"/>
</dbReference>
<evidence type="ECO:0000313" key="3">
    <source>
        <dbReference type="Proteomes" id="UP000265618"/>
    </source>
</evidence>
<sequence length="180" mass="20119">VELLCQIKGRSAYRVVWVTRRRLRVIAEHQLMRLTEVRKGSVSAILNWAKESVPAIPMTEGQGGDVYIPLTSNVLRRLGLDATPSAKSKDVEDTEPPSSAEADAVRDEAVRKSLALLESRPVSPTLLHKPKVKTDTDTPKVKTAVEERWEKLEAIGTLCLSLPPPLRILCNIHLYIYVYI</sequence>